<evidence type="ECO:0000313" key="2">
    <source>
        <dbReference type="Proteomes" id="UP000434052"/>
    </source>
</evidence>
<dbReference type="OrthoDB" id="4899at2"/>
<reference evidence="1 2" key="1">
    <citation type="submission" date="2018-06" db="EMBL/GenBank/DDBJ databases">
        <title>Complete genome of Desulfovibrio marinus P48SEP.</title>
        <authorList>
            <person name="Crispim J.S."/>
            <person name="Vidigal P.M.P."/>
            <person name="Silva L.C.F."/>
            <person name="Araujo L.C."/>
            <person name="Laguardia C.N."/>
            <person name="Dias R.S."/>
            <person name="Sousa M.P."/>
            <person name="Paula S.O."/>
            <person name="Silva C."/>
        </authorList>
    </citation>
    <scope>NUCLEOTIDE SEQUENCE [LARGE SCALE GENOMIC DNA]</scope>
    <source>
        <strain evidence="1 2">P48SEP</strain>
    </source>
</reference>
<evidence type="ECO:0000313" key="1">
    <source>
        <dbReference type="EMBL" id="TVM34531.1"/>
    </source>
</evidence>
<protein>
    <submittedName>
        <fullName evidence="1">Uncharacterized protein</fullName>
    </submittedName>
</protein>
<dbReference type="NCBIfam" id="NF038093">
    <property type="entry name" value="GrdX"/>
    <property type="match status" value="1"/>
</dbReference>
<dbReference type="Proteomes" id="UP000434052">
    <property type="component" value="Unassembled WGS sequence"/>
</dbReference>
<organism evidence="1 2">
    <name type="scientific">Oceanidesulfovibrio marinus</name>
    <dbReference type="NCBI Taxonomy" id="370038"/>
    <lineage>
        <taxon>Bacteria</taxon>
        <taxon>Pseudomonadati</taxon>
        <taxon>Thermodesulfobacteriota</taxon>
        <taxon>Desulfovibrionia</taxon>
        <taxon>Desulfovibrionales</taxon>
        <taxon>Desulfovibrionaceae</taxon>
        <taxon>Oceanidesulfovibrio</taxon>
    </lineage>
</organism>
<dbReference type="InterPro" id="IPR047735">
    <property type="entry name" value="GrdX-like"/>
</dbReference>
<proteinExistence type="predicted"/>
<dbReference type="AlphaFoldDB" id="A0A6P1ZH91"/>
<dbReference type="RefSeq" id="WP_144304852.1">
    <property type="nucleotide sequence ID" value="NZ_QMIF01000004.1"/>
</dbReference>
<dbReference type="EMBL" id="QMIF01000004">
    <property type="protein sequence ID" value="TVM34531.1"/>
    <property type="molecule type" value="Genomic_DNA"/>
</dbReference>
<sequence>MEYVILTNNGSIIGTDLQGFAVIHVPGGIEAIYEAISDHLQNGYALVSSPLPANVPLIRSPIRSVILEKNSRKYDAQGLITLEKAKARTAILGVHDTGRTRSDLECINKDQLLLAIRQLKEFDLCSQPEYSIEQDGVTPS</sequence>
<comment type="caution">
    <text evidence="1">The sequence shown here is derived from an EMBL/GenBank/DDBJ whole genome shotgun (WGS) entry which is preliminary data.</text>
</comment>
<accession>A0A6P1ZH91</accession>
<gene>
    <name evidence="1" type="ORF">DQK91_08125</name>
</gene>
<name>A0A6P1ZH91_9BACT</name>